<dbReference type="Proteomes" id="UP000001067">
    <property type="component" value="Unassembled WGS sequence"/>
</dbReference>
<keyword evidence="2" id="KW-1185">Reference proteome</keyword>
<dbReference type="EMBL" id="GL534781">
    <property type="protein sequence ID" value="EFQ91361.1"/>
    <property type="molecule type" value="Genomic_DNA"/>
</dbReference>
<accession>E3RSD8</accession>
<sequence length="60" mass="6816">MEENLGEESDNRGNINWPDVVKAAAEKGRLKLSKYYSKTDKEKGFLFKAQGIRASQLELI</sequence>
<evidence type="ECO:0000313" key="1">
    <source>
        <dbReference type="EMBL" id="EFQ91361.1"/>
    </source>
</evidence>
<reference evidence="1 2" key="1">
    <citation type="journal article" date="2010" name="Genome Biol.">
        <title>A first genome assembly of the barley fungal pathogen Pyrenophora teres f. teres.</title>
        <authorList>
            <person name="Ellwood S.R."/>
            <person name="Liu Z."/>
            <person name="Syme R.A."/>
            <person name="Lai Z."/>
            <person name="Hane J.K."/>
            <person name="Keiper F."/>
            <person name="Moffat C.S."/>
            <person name="Oliver R.P."/>
            <person name="Friesen T.L."/>
        </authorList>
    </citation>
    <scope>NUCLEOTIDE SEQUENCE [LARGE SCALE GENOMIC DNA]</scope>
    <source>
        <strain evidence="1 2">0-1</strain>
    </source>
</reference>
<dbReference type="HOGENOM" id="CLU_2942885_0_0_1"/>
<name>E3RSD8_PYRTT</name>
<organism evidence="2">
    <name type="scientific">Pyrenophora teres f. teres (strain 0-1)</name>
    <name type="common">Barley net blotch fungus</name>
    <name type="synonym">Drechslera teres f. teres</name>
    <dbReference type="NCBI Taxonomy" id="861557"/>
    <lineage>
        <taxon>Eukaryota</taxon>
        <taxon>Fungi</taxon>
        <taxon>Dikarya</taxon>
        <taxon>Ascomycota</taxon>
        <taxon>Pezizomycotina</taxon>
        <taxon>Dothideomycetes</taxon>
        <taxon>Pleosporomycetidae</taxon>
        <taxon>Pleosporales</taxon>
        <taxon>Pleosporineae</taxon>
        <taxon>Pleosporaceae</taxon>
        <taxon>Pyrenophora</taxon>
    </lineage>
</organism>
<evidence type="ECO:0000313" key="2">
    <source>
        <dbReference type="Proteomes" id="UP000001067"/>
    </source>
</evidence>
<protein>
    <submittedName>
        <fullName evidence="1">Uncharacterized protein</fullName>
    </submittedName>
</protein>
<dbReference type="OrthoDB" id="3782309at2759"/>
<dbReference type="KEGG" id="pte:PTT_11795"/>
<gene>
    <name evidence="1" type="ORF">PTT_11795</name>
</gene>
<dbReference type="AlphaFoldDB" id="E3RSD8"/>
<proteinExistence type="predicted"/>